<dbReference type="GO" id="GO:0005886">
    <property type="term" value="C:plasma membrane"/>
    <property type="evidence" value="ECO:0007669"/>
    <property type="project" value="UniProtKB-SubCell"/>
</dbReference>
<name>A0A3U9TD91_SALER</name>
<dbReference type="EMBL" id="AAIVAV010000039">
    <property type="protein sequence ID" value="ECI4012087.1"/>
    <property type="molecule type" value="Genomic_DNA"/>
</dbReference>
<dbReference type="InterPro" id="IPR036259">
    <property type="entry name" value="MFS_trans_sf"/>
</dbReference>
<dbReference type="AlphaFoldDB" id="A0A3U9TD91"/>
<comment type="caution">
    <text evidence="4">The sequence shown here is derived from an EMBL/GenBank/DDBJ whole genome shotgun (WGS) entry which is preliminary data.</text>
</comment>
<comment type="subcellular location">
    <subcellularLocation>
        <location evidence="1">Cell inner membrane</location>
        <topology evidence="1">Multi-pass membrane protein</topology>
    </subcellularLocation>
</comment>
<sequence>MDKYIKKLTELSPRVGVVLSYIICINICAFARNSLKIILWYMFREFYQNHWLIIFFNSIAYSIMFLCGCLTGFLIHKNSIFHSSLAVALGVMFTYLVSGINQNEYILLLEGVLTGAVLGGIGGGCVLLVRRFLCSK</sequence>
<feature type="transmembrane region" description="Helical" evidence="3">
    <location>
        <begin position="80"/>
        <end position="100"/>
    </location>
</feature>
<accession>A0A3U9TD91</accession>
<feature type="transmembrane region" description="Helical" evidence="3">
    <location>
        <begin position="52"/>
        <end position="73"/>
    </location>
</feature>
<keyword evidence="2" id="KW-1003">Cell membrane</keyword>
<evidence type="ECO:0000256" key="3">
    <source>
        <dbReference type="SAM" id="Phobius"/>
    </source>
</evidence>
<feature type="transmembrane region" description="Helical" evidence="3">
    <location>
        <begin position="12"/>
        <end position="32"/>
    </location>
</feature>
<evidence type="ECO:0008006" key="5">
    <source>
        <dbReference type="Google" id="ProtNLM"/>
    </source>
</evidence>
<keyword evidence="3" id="KW-0472">Membrane</keyword>
<dbReference type="Proteomes" id="UP000839598">
    <property type="component" value="Unassembled WGS sequence"/>
</dbReference>
<organism evidence="4">
    <name type="scientific">Salmonella enterica subsp. salamae</name>
    <dbReference type="NCBI Taxonomy" id="59202"/>
    <lineage>
        <taxon>Bacteria</taxon>
        <taxon>Pseudomonadati</taxon>
        <taxon>Pseudomonadota</taxon>
        <taxon>Gammaproteobacteria</taxon>
        <taxon>Enterobacterales</taxon>
        <taxon>Enterobacteriaceae</taxon>
        <taxon>Salmonella</taxon>
    </lineage>
</organism>
<keyword evidence="3" id="KW-1133">Transmembrane helix</keyword>
<keyword evidence="3" id="KW-0812">Transmembrane</keyword>
<reference evidence="4" key="1">
    <citation type="submission" date="2018-06" db="EMBL/GenBank/DDBJ databases">
        <authorList>
            <person name="Ashton P.M."/>
            <person name="Dallman T."/>
            <person name="Nair S."/>
            <person name="De Pinna E."/>
            <person name="Peters T."/>
            <person name="Grant K."/>
        </authorList>
    </citation>
    <scope>NUCLEOTIDE SEQUENCE [LARGE SCALE GENOMIC DNA]</scope>
    <source>
        <strain evidence="4">275803</strain>
    </source>
</reference>
<evidence type="ECO:0000313" key="4">
    <source>
        <dbReference type="EMBL" id="ECI4012087.1"/>
    </source>
</evidence>
<dbReference type="SUPFAM" id="SSF103473">
    <property type="entry name" value="MFS general substrate transporter"/>
    <property type="match status" value="1"/>
</dbReference>
<gene>
    <name evidence="4" type="ORF">DN310_22985</name>
</gene>
<protein>
    <recommendedName>
        <fullName evidence="5">TIGR04086 family membrane protein</fullName>
    </recommendedName>
</protein>
<evidence type="ECO:0000256" key="1">
    <source>
        <dbReference type="ARBA" id="ARBA00004429"/>
    </source>
</evidence>
<keyword evidence="2" id="KW-0997">Cell inner membrane</keyword>
<proteinExistence type="predicted"/>
<evidence type="ECO:0000256" key="2">
    <source>
        <dbReference type="ARBA" id="ARBA00022519"/>
    </source>
</evidence>
<feature type="transmembrane region" description="Helical" evidence="3">
    <location>
        <begin position="106"/>
        <end position="129"/>
    </location>
</feature>